<dbReference type="AlphaFoldDB" id="G9EUF5"/>
<organism evidence="1 2">
    <name type="scientific">Legionella drancourtii LLAP12</name>
    <dbReference type="NCBI Taxonomy" id="658187"/>
    <lineage>
        <taxon>Bacteria</taxon>
        <taxon>Pseudomonadati</taxon>
        <taxon>Pseudomonadota</taxon>
        <taxon>Gammaproteobacteria</taxon>
        <taxon>Legionellales</taxon>
        <taxon>Legionellaceae</taxon>
        <taxon>Legionella</taxon>
    </lineage>
</organism>
<reference evidence="1 2" key="1">
    <citation type="journal article" date="2011" name="BMC Genomics">
        <title>Insight into cross-talk between intra-amoebal pathogens.</title>
        <authorList>
            <person name="Gimenez G."/>
            <person name="Bertelli C."/>
            <person name="Moliner C."/>
            <person name="Robert C."/>
            <person name="Raoult D."/>
            <person name="Fournier P.E."/>
            <person name="Greub G."/>
        </authorList>
    </citation>
    <scope>NUCLEOTIDE SEQUENCE [LARGE SCALE GENOMIC DNA]</scope>
    <source>
        <strain evidence="1 2">LLAP12</strain>
    </source>
</reference>
<evidence type="ECO:0000313" key="2">
    <source>
        <dbReference type="Proteomes" id="UP000002770"/>
    </source>
</evidence>
<dbReference type="OrthoDB" id="5635409at2"/>
<dbReference type="eggNOG" id="ENOG5031EM1">
    <property type="taxonomic scope" value="Bacteria"/>
</dbReference>
<dbReference type="SUPFAM" id="SSF57850">
    <property type="entry name" value="RING/U-box"/>
    <property type="match status" value="1"/>
</dbReference>
<gene>
    <name evidence="1" type="ORF">LDG_8949</name>
</gene>
<accession>G9EUF5</accession>
<protein>
    <submittedName>
        <fullName evidence="1">Uncharacterized protein</fullName>
    </submittedName>
</protein>
<dbReference type="RefSeq" id="WP_006872809.1">
    <property type="nucleotide sequence ID" value="NZ_JH413850.1"/>
</dbReference>
<dbReference type="EMBL" id="JH413850">
    <property type="protein sequence ID" value="EHL28955.1"/>
    <property type="molecule type" value="Genomic_DNA"/>
</dbReference>
<evidence type="ECO:0000313" key="1">
    <source>
        <dbReference type="EMBL" id="EHL28955.1"/>
    </source>
</evidence>
<proteinExistence type="predicted"/>
<keyword evidence="2" id="KW-1185">Reference proteome</keyword>
<dbReference type="Proteomes" id="UP000002770">
    <property type="component" value="Unassembled WGS sequence"/>
</dbReference>
<sequence>MLSQPHIQTLINKDKDKQSDNPIDGDVFERVIPVFAKQLPGSTEEDPLLAFIKLVKTKPDGYWLMRESRVEGMISTTFKLNGEVCHDRFVFKNQQWRVVNDEQKIPAVGAYEPLNKDTVNISVIDSLLAAIYATRPHLEYKKLIIPAAASASRNMSYLQESPYVLVTQRDGREQKIYADLLGSLTGITNLINENILILKNGSTHIALDMELLKSIELPSRNKLNEDLCLKKTFLLANSASFLKDLFTEWLETNRLGEDLFCPVGADLFVEPYYVVESGQVFDVSSLFHQGKCLLTCPVTRMPIMLHPVHFEGYRRKLSECLILFFDFIELYQEKLEQVKAAKNNITKNEGAVEVVNTTMVTKASGHLFFAEGKVCDEPACSSISLSSSNPW</sequence>
<name>G9EUF5_9GAMM</name>
<dbReference type="InParanoid" id="G9EUF5"/>
<dbReference type="HOGENOM" id="CLU_705552_0_0_6"/>